<reference evidence="1" key="2">
    <citation type="journal article" date="2015" name="Data Brief">
        <title>Shoot transcriptome of the giant reed, Arundo donax.</title>
        <authorList>
            <person name="Barrero R.A."/>
            <person name="Guerrero F.D."/>
            <person name="Moolhuijzen P."/>
            <person name="Goolsby J.A."/>
            <person name="Tidwell J."/>
            <person name="Bellgard S.E."/>
            <person name="Bellgard M.I."/>
        </authorList>
    </citation>
    <scope>NUCLEOTIDE SEQUENCE</scope>
    <source>
        <tissue evidence="1">Shoot tissue taken approximately 20 cm above the soil surface</tissue>
    </source>
</reference>
<sequence>MVNLAANIPGLMETNFNLVSNMHRPHLQGGPIHLHLNLCLHLHLHLDHLHQ</sequence>
<organism evidence="1">
    <name type="scientific">Arundo donax</name>
    <name type="common">Giant reed</name>
    <name type="synonym">Donax arundinaceus</name>
    <dbReference type="NCBI Taxonomy" id="35708"/>
    <lineage>
        <taxon>Eukaryota</taxon>
        <taxon>Viridiplantae</taxon>
        <taxon>Streptophyta</taxon>
        <taxon>Embryophyta</taxon>
        <taxon>Tracheophyta</taxon>
        <taxon>Spermatophyta</taxon>
        <taxon>Magnoliopsida</taxon>
        <taxon>Liliopsida</taxon>
        <taxon>Poales</taxon>
        <taxon>Poaceae</taxon>
        <taxon>PACMAD clade</taxon>
        <taxon>Arundinoideae</taxon>
        <taxon>Arundineae</taxon>
        <taxon>Arundo</taxon>
    </lineage>
</organism>
<proteinExistence type="predicted"/>
<name>A0A0A9C2B0_ARUDO</name>
<dbReference type="EMBL" id="GBRH01228194">
    <property type="protein sequence ID" value="JAD69701.1"/>
    <property type="molecule type" value="Transcribed_RNA"/>
</dbReference>
<reference evidence="1" key="1">
    <citation type="submission" date="2014-09" db="EMBL/GenBank/DDBJ databases">
        <authorList>
            <person name="Magalhaes I.L.F."/>
            <person name="Oliveira U."/>
            <person name="Santos F.R."/>
            <person name="Vidigal T.H.D.A."/>
            <person name="Brescovit A.D."/>
            <person name="Santos A.J."/>
        </authorList>
    </citation>
    <scope>NUCLEOTIDE SEQUENCE</scope>
    <source>
        <tissue evidence="1">Shoot tissue taken approximately 20 cm above the soil surface</tissue>
    </source>
</reference>
<protein>
    <submittedName>
        <fullName evidence="1">Uncharacterized protein</fullName>
    </submittedName>
</protein>
<evidence type="ECO:0000313" key="1">
    <source>
        <dbReference type="EMBL" id="JAD69701.1"/>
    </source>
</evidence>
<accession>A0A0A9C2B0</accession>
<dbReference type="AlphaFoldDB" id="A0A0A9C2B0"/>